<gene>
    <name evidence="6 7" type="primary">lptE</name>
    <name evidence="7" type="ORF">ACG0Z6_06740</name>
</gene>
<reference evidence="7 8" key="1">
    <citation type="submission" date="2024-08" db="EMBL/GenBank/DDBJ databases">
        <authorList>
            <person name="Lu H."/>
        </authorList>
    </citation>
    <scope>NUCLEOTIDE SEQUENCE [LARGE SCALE GENOMIC DNA]</scope>
    <source>
        <strain evidence="7 8">BYS180W</strain>
    </source>
</reference>
<evidence type="ECO:0000256" key="5">
    <source>
        <dbReference type="ARBA" id="ARBA00023288"/>
    </source>
</evidence>
<accession>A0ABW7FUH2</accession>
<dbReference type="EMBL" id="JBIGHZ010000002">
    <property type="protein sequence ID" value="MFG6447943.1"/>
    <property type="molecule type" value="Genomic_DNA"/>
</dbReference>
<keyword evidence="2 6" id="KW-0472">Membrane</keyword>
<sequence>MTDTPLPALPRRALLASLLVGLAGCGFELRRAPVFQFKTLALTGFDAASPLLAELKRQLQHLPVQLLEDPSRAEVVLHAQRDWRDKVAVASTAAGQVREWQLRLSLNYLIRNAAGVELLPLTELRLYRDMSYTESAALAKEQEEASLYRAMQYEATHLLLRRLEAVHPGT</sequence>
<name>A0ABW7FUH2_9BURK</name>
<keyword evidence="3" id="KW-0564">Palmitate</keyword>
<evidence type="ECO:0000313" key="8">
    <source>
        <dbReference type="Proteomes" id="UP001606099"/>
    </source>
</evidence>
<protein>
    <recommendedName>
        <fullName evidence="6">LPS-assembly lipoprotein LptE</fullName>
    </recommendedName>
</protein>
<dbReference type="InterPro" id="IPR007485">
    <property type="entry name" value="LPS_assembly_LptE"/>
</dbReference>
<evidence type="ECO:0000256" key="2">
    <source>
        <dbReference type="ARBA" id="ARBA00023136"/>
    </source>
</evidence>
<dbReference type="PANTHER" id="PTHR38098:SF1">
    <property type="entry name" value="LPS-ASSEMBLY LIPOPROTEIN LPTE"/>
    <property type="match status" value="1"/>
</dbReference>
<evidence type="ECO:0000256" key="1">
    <source>
        <dbReference type="ARBA" id="ARBA00022729"/>
    </source>
</evidence>
<comment type="similarity">
    <text evidence="6">Belongs to the LptE lipoprotein family.</text>
</comment>
<dbReference type="Gene3D" id="3.30.160.150">
    <property type="entry name" value="Lipoprotein like domain"/>
    <property type="match status" value="1"/>
</dbReference>
<keyword evidence="8" id="KW-1185">Reference proteome</keyword>
<dbReference type="PANTHER" id="PTHR38098">
    <property type="entry name" value="LPS-ASSEMBLY LIPOPROTEIN LPTE"/>
    <property type="match status" value="1"/>
</dbReference>
<dbReference type="RefSeq" id="WP_394459764.1">
    <property type="nucleotide sequence ID" value="NZ_JBIGHZ010000002.1"/>
</dbReference>
<keyword evidence="5 7" id="KW-0449">Lipoprotein</keyword>
<keyword evidence="1" id="KW-0732">Signal</keyword>
<keyword evidence="4 6" id="KW-0998">Cell outer membrane</keyword>
<organism evidence="7 8">
    <name type="scientific">Roseateles rivi</name>
    <dbReference type="NCBI Taxonomy" id="3299028"/>
    <lineage>
        <taxon>Bacteria</taxon>
        <taxon>Pseudomonadati</taxon>
        <taxon>Pseudomonadota</taxon>
        <taxon>Betaproteobacteria</taxon>
        <taxon>Burkholderiales</taxon>
        <taxon>Sphaerotilaceae</taxon>
        <taxon>Roseateles</taxon>
    </lineage>
</organism>
<evidence type="ECO:0000313" key="7">
    <source>
        <dbReference type="EMBL" id="MFG6447943.1"/>
    </source>
</evidence>
<evidence type="ECO:0000256" key="6">
    <source>
        <dbReference type="HAMAP-Rule" id="MF_01186"/>
    </source>
</evidence>
<comment type="subunit">
    <text evidence="6">Component of the lipopolysaccharide transport and assembly complex. Interacts with LptD.</text>
</comment>
<dbReference type="HAMAP" id="MF_01186">
    <property type="entry name" value="LPS_assembly_LptE"/>
    <property type="match status" value="1"/>
</dbReference>
<evidence type="ECO:0000256" key="4">
    <source>
        <dbReference type="ARBA" id="ARBA00023237"/>
    </source>
</evidence>
<evidence type="ECO:0000256" key="3">
    <source>
        <dbReference type="ARBA" id="ARBA00023139"/>
    </source>
</evidence>
<comment type="caution">
    <text evidence="7">The sequence shown here is derived from an EMBL/GenBank/DDBJ whole genome shotgun (WGS) entry which is preliminary data.</text>
</comment>
<dbReference type="Proteomes" id="UP001606099">
    <property type="component" value="Unassembled WGS sequence"/>
</dbReference>
<dbReference type="Pfam" id="PF04390">
    <property type="entry name" value="LptE"/>
    <property type="match status" value="1"/>
</dbReference>
<comment type="function">
    <text evidence="6">Together with LptD, is involved in the assembly of lipopolysaccharide (LPS) at the surface of the outer membrane. Required for the proper assembly of LptD. Binds LPS and may serve as the LPS recognition site at the outer membrane.</text>
</comment>
<proteinExistence type="inferred from homology"/>